<organism evidence="1 2">
    <name type="scientific">Massilia varians</name>
    <dbReference type="NCBI Taxonomy" id="457921"/>
    <lineage>
        <taxon>Bacteria</taxon>
        <taxon>Pseudomonadati</taxon>
        <taxon>Pseudomonadota</taxon>
        <taxon>Betaproteobacteria</taxon>
        <taxon>Burkholderiales</taxon>
        <taxon>Oxalobacteraceae</taxon>
        <taxon>Telluria group</taxon>
        <taxon>Massilia</taxon>
    </lineage>
</organism>
<accession>A0ABN6THT2</accession>
<dbReference type="EMBL" id="AP026966">
    <property type="protein sequence ID" value="BDT60555.1"/>
    <property type="molecule type" value="Genomic_DNA"/>
</dbReference>
<dbReference type="Proteomes" id="UP001163336">
    <property type="component" value="Chromosome"/>
</dbReference>
<keyword evidence="1" id="KW-0966">Cell projection</keyword>
<keyword evidence="1" id="KW-0969">Cilium</keyword>
<sequence>MTVLHFTRTMPALIPRYVSRFSCIGPACEDNCCTGWRVTIDKKTFNSYRQSQHPQLRQGFGQHLARLRSQESQSAYGRINMQAETGECPFMEERLCSVQKHLNESHLSNTCFSYPRVSRSLGNSHEQALQLSCPEAARQALLAPDAFEFIEGSITVRADTVSATKARSGLSLDMINDIRIFCLNLVRVQQMPLWQRLAILGMFCKSLSDALRDYQQSTVPSLLDSYATMVEQNLARESLEQLLPNHAAQARVFSCLWSGKSPSLHSAAQKAVHDAVTRGLGADPETGVVKTDEMIAHYTRGIERLPEALSAAPLLLEHYVLNEMFLHLFPFEGKDPFENYVLLISRFGVLRLMLAAQCNTEGELPNTEQLVQTVHVFCRRFQHDAVFAKQTNESLRATGLNSLASLYAFLRS</sequence>
<dbReference type="NCBIfam" id="NF038110">
    <property type="entry name" value="Lys_methyl_FliB"/>
    <property type="match status" value="1"/>
</dbReference>
<evidence type="ECO:0000313" key="1">
    <source>
        <dbReference type="EMBL" id="BDT60555.1"/>
    </source>
</evidence>
<dbReference type="RefSeq" id="WP_281909768.1">
    <property type="nucleotide sequence ID" value="NZ_AP026966.1"/>
</dbReference>
<gene>
    <name evidence="1" type="primary">fliB</name>
    <name evidence="1" type="ORF">MasN3_40490</name>
</gene>
<keyword evidence="2" id="KW-1185">Reference proteome</keyword>
<evidence type="ECO:0000313" key="2">
    <source>
        <dbReference type="Proteomes" id="UP001163336"/>
    </source>
</evidence>
<keyword evidence="1" id="KW-0282">Flagellum</keyword>
<name>A0ABN6THT2_9BURK</name>
<reference evidence="1" key="1">
    <citation type="submission" date="2022-11" db="EMBL/GenBank/DDBJ databases">
        <title>Isolation and characterization of PLA-degrading bacterium Massilia sp. from Antarctic soil.</title>
        <authorList>
            <person name="Sato K."/>
            <person name="Gomez-Fuentes C."/>
            <person name="Ahmad S.A."/>
            <person name="Zulkharnain A."/>
        </authorList>
    </citation>
    <scope>NUCLEOTIDE SEQUENCE</scope>
    <source>
        <strain evidence="1">N-3</strain>
    </source>
</reference>
<protein>
    <submittedName>
        <fullName evidence="1">Flagellin lysine-N-methylase</fullName>
    </submittedName>
</protein>
<proteinExistence type="predicted"/>